<dbReference type="AlphaFoldDB" id="A0A120MKJ4"/>
<evidence type="ECO:0000313" key="1">
    <source>
        <dbReference type="EMBL" id="AMJ42472.1"/>
    </source>
</evidence>
<reference evidence="1 3" key="1">
    <citation type="journal article" date="2016" name="Genome Announc.">
        <title>Complete Genome Sequence of the Amino Acid-Fermenting Clostridium propionicum X2 (DSM 1682).</title>
        <authorList>
            <person name="Poehlein A."/>
            <person name="Schlien K."/>
            <person name="Chowdhury N.P."/>
            <person name="Gottschalk G."/>
            <person name="Buckel W."/>
            <person name="Daniel R."/>
        </authorList>
    </citation>
    <scope>NUCLEOTIDE SEQUENCE [LARGE SCALE GENOMIC DNA]</scope>
    <source>
        <strain evidence="1 3">X2</strain>
    </source>
</reference>
<evidence type="ECO:0000313" key="2">
    <source>
        <dbReference type="EMBL" id="SHE33725.1"/>
    </source>
</evidence>
<organism evidence="2 4">
    <name type="scientific">Anaerotignum propionicum DSM 1682</name>
    <dbReference type="NCBI Taxonomy" id="991789"/>
    <lineage>
        <taxon>Bacteria</taxon>
        <taxon>Bacillati</taxon>
        <taxon>Bacillota</taxon>
        <taxon>Clostridia</taxon>
        <taxon>Lachnospirales</taxon>
        <taxon>Anaerotignaceae</taxon>
        <taxon>Anaerotignum</taxon>
    </lineage>
</organism>
<reference evidence="3" key="2">
    <citation type="submission" date="2016-01" db="EMBL/GenBank/DDBJ databases">
        <authorList>
            <person name="Poehlein A."/>
            <person name="Schlien K."/>
            <person name="Gottschalk G."/>
            <person name="Buckel W."/>
            <person name="Daniel R."/>
        </authorList>
    </citation>
    <scope>NUCLEOTIDE SEQUENCE [LARGE SCALE GENOMIC DNA]</scope>
    <source>
        <strain evidence="3">X2</strain>
    </source>
</reference>
<dbReference type="Proteomes" id="UP000068026">
    <property type="component" value="Chromosome"/>
</dbReference>
<evidence type="ECO:0000313" key="4">
    <source>
        <dbReference type="Proteomes" id="UP000184204"/>
    </source>
</evidence>
<reference evidence="4" key="4">
    <citation type="submission" date="2016-11" db="EMBL/GenBank/DDBJ databases">
        <authorList>
            <person name="Jaros S."/>
            <person name="Januszkiewicz K."/>
            <person name="Wedrychowicz H."/>
        </authorList>
    </citation>
    <scope>NUCLEOTIDE SEQUENCE [LARGE SCALE GENOMIC DNA]</scope>
    <source>
        <strain evidence="4">DSM 1682</strain>
    </source>
</reference>
<sequence>MKEREFYKDLLNEADNIIYITENTSHPFISKQNRYIIEQSSYCICALQSEKSETIQIIQYAKEKGLSIVNIAE</sequence>
<accession>A0A120MKJ4</accession>
<dbReference type="EMBL" id="FQUA01000001">
    <property type="protein sequence ID" value="SHE33725.1"/>
    <property type="molecule type" value="Genomic_DNA"/>
</dbReference>
<dbReference type="SUPFAM" id="SSF102405">
    <property type="entry name" value="MCP/YpsA-like"/>
    <property type="match status" value="1"/>
</dbReference>
<dbReference type="EMBL" id="CP014223">
    <property type="protein sequence ID" value="AMJ42472.1"/>
    <property type="molecule type" value="Genomic_DNA"/>
</dbReference>
<evidence type="ECO:0000313" key="3">
    <source>
        <dbReference type="Proteomes" id="UP000068026"/>
    </source>
</evidence>
<dbReference type="Gene3D" id="3.40.50.450">
    <property type="match status" value="1"/>
</dbReference>
<gene>
    <name evidence="1" type="ORF">CPRO_29420</name>
    <name evidence="2" type="ORF">SAMN02745151_00445</name>
</gene>
<keyword evidence="3" id="KW-1185">Reference proteome</keyword>
<dbReference type="KEGG" id="cpro:CPRO_29420"/>
<reference evidence="2" key="3">
    <citation type="submission" date="2016-11" db="EMBL/GenBank/DDBJ databases">
        <authorList>
            <person name="Varghese N."/>
            <person name="Submissions S."/>
        </authorList>
    </citation>
    <scope>NUCLEOTIDE SEQUENCE</scope>
    <source>
        <strain evidence="2">DSM 1682</strain>
    </source>
</reference>
<name>A0A120MKJ4_ANAPI</name>
<proteinExistence type="predicted"/>
<protein>
    <submittedName>
        <fullName evidence="2">Uncharacterized protein</fullName>
    </submittedName>
</protein>
<dbReference type="Proteomes" id="UP000184204">
    <property type="component" value="Unassembled WGS sequence"/>
</dbReference>